<evidence type="ECO:0000313" key="2">
    <source>
        <dbReference type="EMBL" id="SVB65417.1"/>
    </source>
</evidence>
<dbReference type="AlphaFoldDB" id="A0A382FTD3"/>
<keyword evidence="1" id="KW-1133">Transmembrane helix</keyword>
<proteinExistence type="predicted"/>
<dbReference type="EMBL" id="UINC01051355">
    <property type="protein sequence ID" value="SVB65417.1"/>
    <property type="molecule type" value="Genomic_DNA"/>
</dbReference>
<evidence type="ECO:0000256" key="1">
    <source>
        <dbReference type="SAM" id="Phobius"/>
    </source>
</evidence>
<feature type="transmembrane region" description="Helical" evidence="1">
    <location>
        <begin position="40"/>
        <end position="59"/>
    </location>
</feature>
<gene>
    <name evidence="2" type="ORF">METZ01_LOCUS218271</name>
</gene>
<reference evidence="2" key="1">
    <citation type="submission" date="2018-05" db="EMBL/GenBank/DDBJ databases">
        <authorList>
            <person name="Lanie J.A."/>
            <person name="Ng W.-L."/>
            <person name="Kazmierczak K.M."/>
            <person name="Andrzejewski T.M."/>
            <person name="Davidsen T.M."/>
            <person name="Wayne K.J."/>
            <person name="Tettelin H."/>
            <person name="Glass J.I."/>
            <person name="Rusch D."/>
            <person name="Podicherti R."/>
            <person name="Tsui H.-C.T."/>
            <person name="Winkler M.E."/>
        </authorList>
    </citation>
    <scope>NUCLEOTIDE SEQUENCE</scope>
</reference>
<protein>
    <submittedName>
        <fullName evidence="2">Uncharacterized protein</fullName>
    </submittedName>
</protein>
<keyword evidence="1" id="KW-0812">Transmembrane</keyword>
<sequence length="132" mass="15121">MSQLKNILENKRLKSFLSFQKNITNTIAEFKEKNFSFNEYKINTLLYIIIIYLIFSSFGNGSSNTVKHNCAENQTYLTGVSKDYKDRRLKLPAFTSKGIDHLKVCHYATGAEFRMGPNLTCDVCIPKSFTSN</sequence>
<keyword evidence="1" id="KW-0472">Membrane</keyword>
<accession>A0A382FTD3</accession>
<organism evidence="2">
    <name type="scientific">marine metagenome</name>
    <dbReference type="NCBI Taxonomy" id="408172"/>
    <lineage>
        <taxon>unclassified sequences</taxon>
        <taxon>metagenomes</taxon>
        <taxon>ecological metagenomes</taxon>
    </lineage>
</organism>
<name>A0A382FTD3_9ZZZZ</name>